<dbReference type="EMBL" id="VSSQ01000739">
    <property type="protein sequence ID" value="MPM00590.1"/>
    <property type="molecule type" value="Genomic_DNA"/>
</dbReference>
<gene>
    <name evidence="1" type="ORF">SDC9_46817</name>
</gene>
<organism evidence="1">
    <name type="scientific">bioreactor metagenome</name>
    <dbReference type="NCBI Taxonomy" id="1076179"/>
    <lineage>
        <taxon>unclassified sequences</taxon>
        <taxon>metagenomes</taxon>
        <taxon>ecological metagenomes</taxon>
    </lineage>
</organism>
<proteinExistence type="predicted"/>
<name>A0A644W9X2_9ZZZZ</name>
<evidence type="ECO:0000313" key="1">
    <source>
        <dbReference type="EMBL" id="MPM00590.1"/>
    </source>
</evidence>
<comment type="caution">
    <text evidence="1">The sequence shown here is derived from an EMBL/GenBank/DDBJ whole genome shotgun (WGS) entry which is preliminary data.</text>
</comment>
<dbReference type="AlphaFoldDB" id="A0A644W9X2"/>
<reference evidence="1" key="1">
    <citation type="submission" date="2019-08" db="EMBL/GenBank/DDBJ databases">
        <authorList>
            <person name="Kucharzyk K."/>
            <person name="Murdoch R.W."/>
            <person name="Higgins S."/>
            <person name="Loffler F."/>
        </authorList>
    </citation>
    <scope>NUCLEOTIDE SEQUENCE</scope>
</reference>
<sequence length="154" mass="18693">MKCEGCPYDDPKERQHRFKMLYTPENPDWQPEYLWCDKVGGEHWQFGYCEENNNTSLIKKKAYKRRPPDRALRRHYGLAKEKRLRKIIKFGGYAPHRGYVDYDFVDGIWRPAGTHIKYPARSNTQKWIKQMTSKKVRKINDVPHYNGYRRYIDY</sequence>
<accession>A0A644W9X2</accession>
<protein>
    <submittedName>
        <fullName evidence="1">Uncharacterized protein</fullName>
    </submittedName>
</protein>